<dbReference type="SUPFAM" id="SSF53474">
    <property type="entry name" value="alpha/beta-Hydrolases"/>
    <property type="match status" value="1"/>
</dbReference>
<proteinExistence type="predicted"/>
<organism evidence="3 4">
    <name type="scientific">Rhodococcus olei</name>
    <dbReference type="NCBI Taxonomy" id="2161675"/>
    <lineage>
        <taxon>Bacteria</taxon>
        <taxon>Bacillati</taxon>
        <taxon>Actinomycetota</taxon>
        <taxon>Actinomycetes</taxon>
        <taxon>Mycobacteriales</taxon>
        <taxon>Nocardiaceae</taxon>
        <taxon>Rhodococcus</taxon>
    </lineage>
</organism>
<dbReference type="Proteomes" id="UP001501183">
    <property type="component" value="Unassembled WGS sequence"/>
</dbReference>
<protein>
    <recommendedName>
        <fullName evidence="2">BD-FAE-like domain-containing protein</fullName>
    </recommendedName>
</protein>
<evidence type="ECO:0000313" key="4">
    <source>
        <dbReference type="Proteomes" id="UP001501183"/>
    </source>
</evidence>
<dbReference type="Pfam" id="PF20434">
    <property type="entry name" value="BD-FAE"/>
    <property type="match status" value="1"/>
</dbReference>
<dbReference type="InterPro" id="IPR049492">
    <property type="entry name" value="BD-FAE-like_dom"/>
</dbReference>
<evidence type="ECO:0000313" key="3">
    <source>
        <dbReference type="EMBL" id="GAA4473471.1"/>
    </source>
</evidence>
<keyword evidence="1" id="KW-0378">Hydrolase</keyword>
<dbReference type="RefSeq" id="WP_345342259.1">
    <property type="nucleotide sequence ID" value="NZ_BAABFB010000019.1"/>
</dbReference>
<sequence length="256" mass="26926">MPRIRVDYGPDPAQFGHLYTPSGVDGRVPVVMLLHGGYWSADYHLNLATTLASELARRGVAAWNVEYRRVGAGGGWAETSADVEAALAATATLLPTHTTVPLDVEDVRIVGHSAGAQLAVWVAGQRDSPVRPTRVVSQAGALDLASRAATRSGGAALAALFGVSYADDPQVYRDASPLRRVPTGVPTVCIHGAEDVQVPVQASRAYVDAARAAGDRAALWEVPGEGHNAFLDRTTRSWALTLDAVLGDDPWSASDA</sequence>
<comment type="caution">
    <text evidence="3">The sequence shown here is derived from an EMBL/GenBank/DDBJ whole genome shotgun (WGS) entry which is preliminary data.</text>
</comment>
<gene>
    <name evidence="3" type="ORF">GCM10023094_07160</name>
</gene>
<dbReference type="InterPro" id="IPR029058">
    <property type="entry name" value="AB_hydrolase_fold"/>
</dbReference>
<name>A0ABP8NXG7_9NOCA</name>
<accession>A0ABP8NXG7</accession>
<reference evidence="4" key="1">
    <citation type="journal article" date="2019" name="Int. J. Syst. Evol. Microbiol.">
        <title>The Global Catalogue of Microorganisms (GCM) 10K type strain sequencing project: providing services to taxonomists for standard genome sequencing and annotation.</title>
        <authorList>
            <consortium name="The Broad Institute Genomics Platform"/>
            <consortium name="The Broad Institute Genome Sequencing Center for Infectious Disease"/>
            <person name="Wu L."/>
            <person name="Ma J."/>
        </authorList>
    </citation>
    <scope>NUCLEOTIDE SEQUENCE [LARGE SCALE GENOMIC DNA]</scope>
    <source>
        <strain evidence="4">JCM 32206</strain>
    </source>
</reference>
<dbReference type="Gene3D" id="3.40.50.1820">
    <property type="entry name" value="alpha/beta hydrolase"/>
    <property type="match status" value="1"/>
</dbReference>
<keyword evidence="4" id="KW-1185">Reference proteome</keyword>
<evidence type="ECO:0000256" key="1">
    <source>
        <dbReference type="ARBA" id="ARBA00022801"/>
    </source>
</evidence>
<dbReference type="PANTHER" id="PTHR48081">
    <property type="entry name" value="AB HYDROLASE SUPERFAMILY PROTEIN C4A8.06C"/>
    <property type="match status" value="1"/>
</dbReference>
<feature type="domain" description="BD-FAE-like" evidence="2">
    <location>
        <begin position="18"/>
        <end position="205"/>
    </location>
</feature>
<evidence type="ECO:0000259" key="2">
    <source>
        <dbReference type="Pfam" id="PF20434"/>
    </source>
</evidence>
<dbReference type="InterPro" id="IPR050300">
    <property type="entry name" value="GDXG_lipolytic_enzyme"/>
</dbReference>
<dbReference type="EMBL" id="BAABFB010000019">
    <property type="protein sequence ID" value="GAA4473471.1"/>
    <property type="molecule type" value="Genomic_DNA"/>
</dbReference>